<dbReference type="EMBL" id="VSSQ01000585">
    <property type="protein sequence ID" value="MPL98017.1"/>
    <property type="molecule type" value="Genomic_DNA"/>
</dbReference>
<evidence type="ECO:0000313" key="2">
    <source>
        <dbReference type="EMBL" id="MPL98017.1"/>
    </source>
</evidence>
<evidence type="ECO:0000256" key="1">
    <source>
        <dbReference type="SAM" id="MobiDB-lite"/>
    </source>
</evidence>
<feature type="compositionally biased region" description="Basic and acidic residues" evidence="1">
    <location>
        <begin position="71"/>
        <end position="92"/>
    </location>
</feature>
<dbReference type="AlphaFoldDB" id="A0A644W353"/>
<name>A0A644W353_9ZZZZ</name>
<feature type="region of interest" description="Disordered" evidence="1">
    <location>
        <begin position="1"/>
        <end position="104"/>
    </location>
</feature>
<protein>
    <submittedName>
        <fullName evidence="2">Uncharacterized protein</fullName>
    </submittedName>
</protein>
<proteinExistence type="predicted"/>
<gene>
    <name evidence="2" type="ORF">SDC9_44215</name>
</gene>
<accession>A0A644W353</accession>
<reference evidence="2" key="1">
    <citation type="submission" date="2019-08" db="EMBL/GenBank/DDBJ databases">
        <authorList>
            <person name="Kucharzyk K."/>
            <person name="Murdoch R.W."/>
            <person name="Higgins S."/>
            <person name="Loffler F."/>
        </authorList>
    </citation>
    <scope>NUCLEOTIDE SEQUENCE</scope>
</reference>
<comment type="caution">
    <text evidence="2">The sequence shown here is derived from an EMBL/GenBank/DDBJ whole genome shotgun (WGS) entry which is preliminary data.</text>
</comment>
<sequence>MGRDPSCLGTGKAYSAIPVLGQPGDDGAQGEAQGCKQQHEGDEEQEGDQPVEPGRGIARRSPAPQGNPENNQKRGNAEHEVACTEPVSDRMPPHAPHCAAAGAD</sequence>
<organism evidence="2">
    <name type="scientific">bioreactor metagenome</name>
    <dbReference type="NCBI Taxonomy" id="1076179"/>
    <lineage>
        <taxon>unclassified sequences</taxon>
        <taxon>metagenomes</taxon>
        <taxon>ecological metagenomes</taxon>
    </lineage>
</organism>